<evidence type="ECO:0000256" key="5">
    <source>
        <dbReference type="ARBA" id="ARBA00022906"/>
    </source>
</evidence>
<dbReference type="Gene3D" id="3.40.50.1980">
    <property type="entry name" value="Nitrogenase molybdenum iron protein domain"/>
    <property type="match status" value="2"/>
</dbReference>
<comment type="caution">
    <text evidence="8">The sequence shown here is derived from an EMBL/GenBank/DDBJ whole genome shotgun (WGS) entry which is preliminary data.</text>
</comment>
<keyword evidence="5" id="KW-0862">Zinc</keyword>
<feature type="compositionally biased region" description="Basic and acidic residues" evidence="6">
    <location>
        <begin position="160"/>
        <end position="183"/>
    </location>
</feature>
<dbReference type="AlphaFoldDB" id="A0A2G6PGC8"/>
<dbReference type="PANTHER" id="PTHR42953:SF3">
    <property type="entry name" value="HIGH-AFFINITY ZINC UPTAKE SYSTEM PROTEIN ZNUA"/>
    <property type="match status" value="1"/>
</dbReference>
<evidence type="ECO:0000313" key="8">
    <source>
        <dbReference type="EMBL" id="PIE83623.1"/>
    </source>
</evidence>
<dbReference type="Proteomes" id="UP000229278">
    <property type="component" value="Unassembled WGS sequence"/>
</dbReference>
<evidence type="ECO:0000256" key="2">
    <source>
        <dbReference type="ARBA" id="ARBA00015915"/>
    </source>
</evidence>
<accession>A0A2G6PGC8</accession>
<protein>
    <recommendedName>
        <fullName evidence="2">High-affinity zinc uptake system protein ZnuA</fullName>
    </recommendedName>
</protein>
<feature type="region of interest" description="Disordered" evidence="6">
    <location>
        <begin position="128"/>
        <end position="183"/>
    </location>
</feature>
<reference evidence="8 9" key="1">
    <citation type="submission" date="2017-10" db="EMBL/GenBank/DDBJ databases">
        <title>Novel microbial diversity and functional potential in the marine mammal oral microbiome.</title>
        <authorList>
            <person name="Dudek N.K."/>
            <person name="Sun C.L."/>
            <person name="Burstein D."/>
            <person name="Kantor R.S."/>
            <person name="Aliaga Goltsman D.S."/>
            <person name="Bik E.M."/>
            <person name="Thomas B.C."/>
            <person name="Banfield J.F."/>
            <person name="Relman D.A."/>
        </authorList>
    </citation>
    <scope>NUCLEOTIDE SEQUENCE [LARGE SCALE GENOMIC DNA]</scope>
    <source>
        <strain evidence="8">DOLJORAL78_50_517</strain>
    </source>
</reference>
<dbReference type="InterPro" id="IPR050492">
    <property type="entry name" value="Bact_metal-bind_prot9"/>
</dbReference>
<feature type="compositionally biased region" description="Basic and acidic residues" evidence="6">
    <location>
        <begin position="128"/>
        <end position="152"/>
    </location>
</feature>
<gene>
    <name evidence="8" type="ORF">CSA09_01950</name>
</gene>
<keyword evidence="5" id="KW-0864">Zinc transport</keyword>
<dbReference type="GO" id="GO:0006829">
    <property type="term" value="P:zinc ion transport"/>
    <property type="evidence" value="ECO:0007669"/>
    <property type="project" value="UniProtKB-KW"/>
</dbReference>
<dbReference type="GO" id="GO:0046872">
    <property type="term" value="F:metal ion binding"/>
    <property type="evidence" value="ECO:0007669"/>
    <property type="project" value="InterPro"/>
</dbReference>
<sequence length="350" mass="39174">MNKDNLLKLFAKILLITLLPGTTLVATATEPRVVASIKPIHSLVAGVMEGVNEPYLLIKGGSSPHGYHLRPSEAQAIAKADVVFWIGATLESFLVKPIDNAKKTVRTVPLLDAPDITLLSLREGGAWETHHHDGHESSHDMQKKHAEHEDGHHHKKGKHAEHDNDHEGGHEQDAHAHRPDTDPHIWLDPLNAIAITRQIISVLSEIDPGHKNQYEQNGARLIQRLESLHKQLVTQLVPVQQKSYIIFHDAYQYFEQRYNLNAAGSVVLNPEQQPSVRRVKEIRNRIQRLKVHCVFSEPQFKPHLVKTVIADSGANTGVLDPLGASLKAGPNSYFQLMQQLARTLYICLDK</sequence>
<evidence type="ECO:0000256" key="6">
    <source>
        <dbReference type="SAM" id="MobiDB-lite"/>
    </source>
</evidence>
<dbReference type="EMBL" id="PDTV01000004">
    <property type="protein sequence ID" value="PIE83623.1"/>
    <property type="molecule type" value="Genomic_DNA"/>
</dbReference>
<evidence type="ECO:0000256" key="4">
    <source>
        <dbReference type="ARBA" id="ARBA00022729"/>
    </source>
</evidence>
<dbReference type="SUPFAM" id="SSF53807">
    <property type="entry name" value="Helical backbone' metal receptor"/>
    <property type="match status" value="1"/>
</dbReference>
<evidence type="ECO:0000256" key="7">
    <source>
        <dbReference type="SAM" id="SignalP"/>
    </source>
</evidence>
<feature type="signal peptide" evidence="7">
    <location>
        <begin position="1"/>
        <end position="28"/>
    </location>
</feature>
<keyword evidence="4 7" id="KW-0732">Signal</keyword>
<keyword evidence="5" id="KW-0406">Ion transport</keyword>
<comment type="similarity">
    <text evidence="1">Belongs to the bacterial solute-binding protein 9 family.</text>
</comment>
<organism evidence="8 9">
    <name type="scientific">Candidatus Contendibacter odensensis</name>
    <dbReference type="NCBI Taxonomy" id="1400860"/>
    <lineage>
        <taxon>Bacteria</taxon>
        <taxon>Pseudomonadati</taxon>
        <taxon>Pseudomonadota</taxon>
        <taxon>Gammaproteobacteria</taxon>
        <taxon>Candidatus Competibacteraceae</taxon>
        <taxon>Candidatus Contendibacter</taxon>
    </lineage>
</organism>
<name>A0A2G6PGC8_9GAMM</name>
<dbReference type="InterPro" id="IPR006127">
    <property type="entry name" value="ZnuA-like"/>
</dbReference>
<dbReference type="Pfam" id="PF01297">
    <property type="entry name" value="ZnuA"/>
    <property type="match status" value="1"/>
</dbReference>
<dbReference type="PANTHER" id="PTHR42953">
    <property type="entry name" value="HIGH-AFFINITY ZINC UPTAKE SYSTEM PROTEIN ZNUA-RELATED"/>
    <property type="match status" value="1"/>
</dbReference>
<proteinExistence type="inferred from homology"/>
<keyword evidence="3" id="KW-0813">Transport</keyword>
<evidence type="ECO:0000313" key="9">
    <source>
        <dbReference type="Proteomes" id="UP000229278"/>
    </source>
</evidence>
<evidence type="ECO:0000256" key="1">
    <source>
        <dbReference type="ARBA" id="ARBA00011028"/>
    </source>
</evidence>
<feature type="chain" id="PRO_5013774934" description="High-affinity zinc uptake system protein ZnuA" evidence="7">
    <location>
        <begin position="29"/>
        <end position="350"/>
    </location>
</feature>
<evidence type="ECO:0000256" key="3">
    <source>
        <dbReference type="ARBA" id="ARBA00022448"/>
    </source>
</evidence>